<accession>A0A0F5JKD6</accession>
<comment type="similarity">
    <text evidence="1">Belongs to the sulfatase family.</text>
</comment>
<name>A0A0F5JKD6_9BACT</name>
<dbReference type="Gene3D" id="3.40.720.10">
    <property type="entry name" value="Alkaline Phosphatase, subunit A"/>
    <property type="match status" value="1"/>
</dbReference>
<gene>
    <name evidence="7" type="ORF">HMPREF1536_01721</name>
</gene>
<dbReference type="EMBL" id="AQHW01000011">
    <property type="protein sequence ID" value="KKB57912.1"/>
    <property type="molecule type" value="Genomic_DNA"/>
</dbReference>
<reference evidence="7 8" key="1">
    <citation type="submission" date="2013-04" db="EMBL/GenBank/DDBJ databases">
        <title>The Genome Sequence of Parabacteroides gordonii DSM 23371.</title>
        <authorList>
            <consortium name="The Broad Institute Genomics Platform"/>
            <person name="Earl A."/>
            <person name="Ward D."/>
            <person name="Feldgarden M."/>
            <person name="Gevers D."/>
            <person name="Martens E."/>
            <person name="Sakamoto M."/>
            <person name="Benno Y."/>
            <person name="Suzuki N."/>
            <person name="Matsunaga N."/>
            <person name="Koshihara K."/>
            <person name="Seki M."/>
            <person name="Komiya H."/>
            <person name="Walker B."/>
            <person name="Young S."/>
            <person name="Zeng Q."/>
            <person name="Gargeya S."/>
            <person name="Fitzgerald M."/>
            <person name="Haas B."/>
            <person name="Abouelleil A."/>
            <person name="Allen A.W."/>
            <person name="Alvarado L."/>
            <person name="Arachchi H.M."/>
            <person name="Berlin A.M."/>
            <person name="Chapman S.B."/>
            <person name="Gainer-Dewar J."/>
            <person name="Goldberg J."/>
            <person name="Griggs A."/>
            <person name="Gujja S."/>
            <person name="Hansen M."/>
            <person name="Howarth C."/>
            <person name="Imamovic A."/>
            <person name="Ireland A."/>
            <person name="Larimer J."/>
            <person name="McCowan C."/>
            <person name="Murphy C."/>
            <person name="Pearson M."/>
            <person name="Poon T.W."/>
            <person name="Priest M."/>
            <person name="Roberts A."/>
            <person name="Saif S."/>
            <person name="Shea T."/>
            <person name="Sisk P."/>
            <person name="Sykes S."/>
            <person name="Wortman J."/>
            <person name="Nusbaum C."/>
            <person name="Birren B."/>
        </authorList>
    </citation>
    <scope>NUCLEOTIDE SEQUENCE [LARGE SCALE GENOMIC DNA]</scope>
    <source>
        <strain evidence="7 8">MS-1</strain>
    </source>
</reference>
<dbReference type="SUPFAM" id="SSF53649">
    <property type="entry name" value="Alkaline phosphatase-like"/>
    <property type="match status" value="1"/>
</dbReference>
<dbReference type="Gene3D" id="3.30.1120.10">
    <property type="match status" value="1"/>
</dbReference>
<dbReference type="AlphaFoldDB" id="A0A0F5JKD6"/>
<comment type="caution">
    <text evidence="7">The sequence shown here is derived from an EMBL/GenBank/DDBJ whole genome shotgun (WGS) entry which is preliminary data.</text>
</comment>
<keyword evidence="2" id="KW-0479">Metal-binding</keyword>
<dbReference type="PROSITE" id="PS00523">
    <property type="entry name" value="SULFATASE_1"/>
    <property type="match status" value="1"/>
</dbReference>
<evidence type="ECO:0000256" key="3">
    <source>
        <dbReference type="ARBA" id="ARBA00022801"/>
    </source>
</evidence>
<dbReference type="InterPro" id="IPR050738">
    <property type="entry name" value="Sulfatase"/>
</dbReference>
<evidence type="ECO:0000256" key="4">
    <source>
        <dbReference type="ARBA" id="ARBA00022837"/>
    </source>
</evidence>
<keyword evidence="4" id="KW-0106">Calcium</keyword>
<keyword evidence="8" id="KW-1185">Reference proteome</keyword>
<evidence type="ECO:0000256" key="2">
    <source>
        <dbReference type="ARBA" id="ARBA00022723"/>
    </source>
</evidence>
<evidence type="ECO:0000259" key="6">
    <source>
        <dbReference type="Pfam" id="PF00884"/>
    </source>
</evidence>
<evidence type="ECO:0000256" key="5">
    <source>
        <dbReference type="PIRSR" id="PIRSR600917-52"/>
    </source>
</evidence>
<dbReference type="RefSeq" id="WP_081693260.1">
    <property type="nucleotide sequence ID" value="NZ_AUAE01000009.1"/>
</dbReference>
<proteinExistence type="inferred from homology"/>
<dbReference type="STRING" id="1203610.HMPREF1536_01721"/>
<dbReference type="InterPro" id="IPR024607">
    <property type="entry name" value="Sulfatase_CS"/>
</dbReference>
<sequence length="504" mass="55650">MRTTLTLAAGSALLLLPSCNGQKKAPAGEEKTIPNIVYILADDMGYGDIRAYNPACKIPTPALDSLAAEGIAFTDAHTNSAVSTPTRYGILTGRYAFRSRLKNGVLVGHDPSLIEPGRETVATLLRKGGYHTACIGKWHLGLDWARHDTTKPVFTGNPWDITDTGNIDYAGPVHGGPSDHGFDYSYILPASLDIAPYVYVENGQVNSPVSTHTPTWRNDKARGMWYRHGDKADNFDHADCLQHFTRKAVEYITGSAGRKEPFFLYFPLTAPHTPWLPSAEFEGKSGAGVYGDFVCMVDDVVRQVRQALRESGQLENTIIVFTSDNGSSWNPEDIEETGHRANAHFSGKKSDIWEGGHRVPFIVSWPQQIKEGKQCDEVICTTDLMATCAEMTGLSLADNAGEDSYSFWKILTGQPYTSPLREATIHHSIEGYFALRQGDWVYLDAHGSGGWSLPEKQAAHLPAEQLYNLKEDPTEQFNLIASHPDKVRSMKQLLDRYVSSGRSR</sequence>
<dbReference type="Pfam" id="PF00884">
    <property type="entry name" value="Sulfatase"/>
    <property type="match status" value="1"/>
</dbReference>
<keyword evidence="3" id="KW-0378">Hydrolase</keyword>
<dbReference type="Proteomes" id="UP000033035">
    <property type="component" value="Unassembled WGS sequence"/>
</dbReference>
<dbReference type="PROSITE" id="PS00149">
    <property type="entry name" value="SULFATASE_2"/>
    <property type="match status" value="1"/>
</dbReference>
<dbReference type="PANTHER" id="PTHR42693">
    <property type="entry name" value="ARYLSULFATASE FAMILY MEMBER"/>
    <property type="match status" value="1"/>
</dbReference>
<feature type="modified residue" description="3-oxoalanine (Ser)" evidence="5">
    <location>
        <position position="83"/>
    </location>
</feature>
<dbReference type="HOGENOM" id="CLU_006332_10_3_10"/>
<comment type="PTM">
    <text evidence="5">The conversion to 3-oxoalanine (also known as C-formylglycine, FGly), of a serine or cysteine residue in prokaryotes and of a cysteine residue in eukaryotes, is critical for catalytic activity.</text>
</comment>
<feature type="domain" description="Sulfatase N-terminal" evidence="6">
    <location>
        <begin position="34"/>
        <end position="393"/>
    </location>
</feature>
<organism evidence="7 8">
    <name type="scientific">Parabacteroides gordonii MS-1 = DSM 23371</name>
    <dbReference type="NCBI Taxonomy" id="1203610"/>
    <lineage>
        <taxon>Bacteria</taxon>
        <taxon>Pseudomonadati</taxon>
        <taxon>Bacteroidota</taxon>
        <taxon>Bacteroidia</taxon>
        <taxon>Bacteroidales</taxon>
        <taxon>Tannerellaceae</taxon>
        <taxon>Parabacteroides</taxon>
    </lineage>
</organism>
<evidence type="ECO:0000256" key="1">
    <source>
        <dbReference type="ARBA" id="ARBA00008779"/>
    </source>
</evidence>
<evidence type="ECO:0000313" key="8">
    <source>
        <dbReference type="Proteomes" id="UP000033035"/>
    </source>
</evidence>
<dbReference type="GO" id="GO:0004065">
    <property type="term" value="F:arylsulfatase activity"/>
    <property type="evidence" value="ECO:0007669"/>
    <property type="project" value="TreeGrafter"/>
</dbReference>
<dbReference type="PANTHER" id="PTHR42693:SF53">
    <property type="entry name" value="ENDO-4-O-SULFATASE"/>
    <property type="match status" value="1"/>
</dbReference>
<dbReference type="CDD" id="cd16143">
    <property type="entry name" value="ARS_like"/>
    <property type="match status" value="1"/>
</dbReference>
<dbReference type="InterPro" id="IPR017850">
    <property type="entry name" value="Alkaline_phosphatase_core_sf"/>
</dbReference>
<dbReference type="PATRIC" id="fig|1203610.3.peg.1767"/>
<dbReference type="InterPro" id="IPR000917">
    <property type="entry name" value="Sulfatase_N"/>
</dbReference>
<evidence type="ECO:0000313" key="7">
    <source>
        <dbReference type="EMBL" id="KKB57912.1"/>
    </source>
</evidence>
<protein>
    <recommendedName>
        <fullName evidence="6">Sulfatase N-terminal domain-containing protein</fullName>
    </recommendedName>
</protein>
<dbReference type="GO" id="GO:0046872">
    <property type="term" value="F:metal ion binding"/>
    <property type="evidence" value="ECO:0007669"/>
    <property type="project" value="UniProtKB-KW"/>
</dbReference>